<sequence>MNKRVGGEAIMGLGGGKVSAESTRNLEIAEDLCRKGRPYEAVPYLQKALEDTRNLDAPIQLAFLAPNFKESIRILGDAKKLGEVFLRADLGEKCLDDDGDRVGHYWSLIETRPYMRVLQALVRFYVEDGRFDQAANTSIEMLRLNPGDNQGQRTWTGPLLLKANRPADALSFLQHWLEPAAREGKIVPRGGCDFEAPSKEPLSAGVIESLGKHVEGTFVYTAALAAFKLWGPCELAEQYLTIATELNPAVLLKVLGKIARPSLYLAVAIPVLEQRR</sequence>
<dbReference type="Gene3D" id="1.25.40.10">
    <property type="entry name" value="Tetratricopeptide repeat domain"/>
    <property type="match status" value="1"/>
</dbReference>
<name>A0AAD5V5A1_9APHY</name>
<protein>
    <recommendedName>
        <fullName evidence="3">Tetratricopeptide repeat protein</fullName>
    </recommendedName>
</protein>
<dbReference type="AlphaFoldDB" id="A0AAD5V5A1"/>
<gene>
    <name evidence="1" type="ORF">NLI96_g5241</name>
</gene>
<dbReference type="Proteomes" id="UP001212997">
    <property type="component" value="Unassembled WGS sequence"/>
</dbReference>
<evidence type="ECO:0000313" key="1">
    <source>
        <dbReference type="EMBL" id="KAJ3485051.1"/>
    </source>
</evidence>
<evidence type="ECO:0000313" key="2">
    <source>
        <dbReference type="Proteomes" id="UP001212997"/>
    </source>
</evidence>
<proteinExistence type="predicted"/>
<reference evidence="1" key="1">
    <citation type="submission" date="2022-07" db="EMBL/GenBank/DDBJ databases">
        <title>Genome Sequence of Physisporinus lineatus.</title>
        <authorList>
            <person name="Buettner E."/>
        </authorList>
    </citation>
    <scope>NUCLEOTIDE SEQUENCE</scope>
    <source>
        <strain evidence="1">VT162</strain>
    </source>
</reference>
<evidence type="ECO:0008006" key="3">
    <source>
        <dbReference type="Google" id="ProtNLM"/>
    </source>
</evidence>
<accession>A0AAD5V5A1</accession>
<organism evidence="1 2">
    <name type="scientific">Meripilus lineatus</name>
    <dbReference type="NCBI Taxonomy" id="2056292"/>
    <lineage>
        <taxon>Eukaryota</taxon>
        <taxon>Fungi</taxon>
        <taxon>Dikarya</taxon>
        <taxon>Basidiomycota</taxon>
        <taxon>Agaricomycotina</taxon>
        <taxon>Agaricomycetes</taxon>
        <taxon>Polyporales</taxon>
        <taxon>Meripilaceae</taxon>
        <taxon>Meripilus</taxon>
    </lineage>
</organism>
<dbReference type="EMBL" id="JANAWD010000167">
    <property type="protein sequence ID" value="KAJ3485051.1"/>
    <property type="molecule type" value="Genomic_DNA"/>
</dbReference>
<dbReference type="InterPro" id="IPR011990">
    <property type="entry name" value="TPR-like_helical_dom_sf"/>
</dbReference>
<dbReference type="SUPFAM" id="SSF48452">
    <property type="entry name" value="TPR-like"/>
    <property type="match status" value="1"/>
</dbReference>
<comment type="caution">
    <text evidence="1">The sequence shown here is derived from an EMBL/GenBank/DDBJ whole genome shotgun (WGS) entry which is preliminary data.</text>
</comment>
<keyword evidence="2" id="KW-1185">Reference proteome</keyword>